<keyword evidence="7" id="KW-0408">Iron</keyword>
<dbReference type="Gene3D" id="1.10.420.10">
    <property type="entry name" value="Peroxidase, domain 2"/>
    <property type="match status" value="2"/>
</dbReference>
<evidence type="ECO:0000256" key="3">
    <source>
        <dbReference type="ARBA" id="ARBA00022559"/>
    </source>
</evidence>
<feature type="domain" description="Plant heme peroxidase family profile" evidence="11">
    <location>
        <begin position="112"/>
        <end position="342"/>
    </location>
</feature>
<dbReference type="PANTHER" id="PTHR30555:SF0">
    <property type="entry name" value="CATALASE-PEROXIDASE"/>
    <property type="match status" value="1"/>
</dbReference>
<dbReference type="OrthoDB" id="407695at2759"/>
<feature type="signal peptide" evidence="10">
    <location>
        <begin position="1"/>
        <end position="29"/>
    </location>
</feature>
<evidence type="ECO:0000256" key="9">
    <source>
        <dbReference type="ARBA" id="ARBA00049145"/>
    </source>
</evidence>
<evidence type="ECO:0000256" key="2">
    <source>
        <dbReference type="ARBA" id="ARBA00006873"/>
    </source>
</evidence>
<dbReference type="GO" id="GO:0046872">
    <property type="term" value="F:metal ion binding"/>
    <property type="evidence" value="ECO:0007669"/>
    <property type="project" value="UniProtKB-KW"/>
</dbReference>
<evidence type="ECO:0000259" key="11">
    <source>
        <dbReference type="PROSITE" id="PS50873"/>
    </source>
</evidence>
<dbReference type="SUPFAM" id="SSF48113">
    <property type="entry name" value="Heme-dependent peroxidases"/>
    <property type="match status" value="2"/>
</dbReference>
<dbReference type="GO" id="GO:0005829">
    <property type="term" value="C:cytosol"/>
    <property type="evidence" value="ECO:0007669"/>
    <property type="project" value="TreeGrafter"/>
</dbReference>
<accession>A0A2V0NR58</accession>
<comment type="cofactor">
    <cofactor evidence="1">
        <name>heme b</name>
        <dbReference type="ChEBI" id="CHEBI:60344"/>
    </cofactor>
</comment>
<dbReference type="GO" id="GO:0020037">
    <property type="term" value="F:heme binding"/>
    <property type="evidence" value="ECO:0007669"/>
    <property type="project" value="InterPro"/>
</dbReference>
<dbReference type="PRINTS" id="PR00460">
    <property type="entry name" value="BPEROXIDASE"/>
</dbReference>
<comment type="caution">
    <text evidence="12">The sequence shown here is derived from an EMBL/GenBank/DDBJ whole genome shotgun (WGS) entry which is preliminary data.</text>
</comment>
<dbReference type="PROSITE" id="PS00435">
    <property type="entry name" value="PEROXIDASE_1"/>
    <property type="match status" value="1"/>
</dbReference>
<dbReference type="InterPro" id="IPR002016">
    <property type="entry name" value="Haem_peroxidase"/>
</dbReference>
<dbReference type="CDD" id="cd00314">
    <property type="entry name" value="plant_peroxidase_like"/>
    <property type="match status" value="1"/>
</dbReference>
<keyword evidence="4" id="KW-0349">Heme</keyword>
<comment type="catalytic activity">
    <reaction evidence="9">
        <text>2 H2O2 = O2 + 2 H2O</text>
        <dbReference type="Rhea" id="RHEA:20309"/>
        <dbReference type="ChEBI" id="CHEBI:15377"/>
        <dbReference type="ChEBI" id="CHEBI:15379"/>
        <dbReference type="ChEBI" id="CHEBI:16240"/>
        <dbReference type="EC" id="1.11.1.21"/>
    </reaction>
</comment>
<dbReference type="EMBL" id="BDRX01000015">
    <property type="protein sequence ID" value="GBF90124.1"/>
    <property type="molecule type" value="Genomic_DNA"/>
</dbReference>
<keyword evidence="8" id="KW-0376">Hydrogen peroxide</keyword>
<dbReference type="PROSITE" id="PS50873">
    <property type="entry name" value="PEROXIDASE_4"/>
    <property type="match status" value="1"/>
</dbReference>
<dbReference type="InterPro" id="IPR010255">
    <property type="entry name" value="Haem_peroxidase_sf"/>
</dbReference>
<dbReference type="PRINTS" id="PR00458">
    <property type="entry name" value="PEROXIDASE"/>
</dbReference>
<evidence type="ECO:0000256" key="8">
    <source>
        <dbReference type="ARBA" id="ARBA00023324"/>
    </source>
</evidence>
<evidence type="ECO:0000313" key="12">
    <source>
        <dbReference type="EMBL" id="GBF90124.1"/>
    </source>
</evidence>
<feature type="chain" id="PRO_5016081774" evidence="10">
    <location>
        <begin position="30"/>
        <end position="738"/>
    </location>
</feature>
<keyword evidence="3 12" id="KW-0575">Peroxidase</keyword>
<evidence type="ECO:0000256" key="1">
    <source>
        <dbReference type="ARBA" id="ARBA00001970"/>
    </source>
</evidence>
<dbReference type="InterPro" id="IPR000763">
    <property type="entry name" value="Catalase_peroxidase"/>
</dbReference>
<keyword evidence="13" id="KW-1185">Reference proteome</keyword>
<dbReference type="GO" id="GO:0004096">
    <property type="term" value="F:catalase activity"/>
    <property type="evidence" value="ECO:0007669"/>
    <property type="project" value="InterPro"/>
</dbReference>
<keyword evidence="10" id="KW-0732">Signal</keyword>
<dbReference type="GO" id="GO:0070301">
    <property type="term" value="P:cellular response to hydrogen peroxide"/>
    <property type="evidence" value="ECO:0007669"/>
    <property type="project" value="TreeGrafter"/>
</dbReference>
<reference evidence="12 13" key="1">
    <citation type="journal article" date="2018" name="Sci. Rep.">
        <title>Raphidocelis subcapitata (=Pseudokirchneriella subcapitata) provides an insight into genome evolution and environmental adaptations in the Sphaeropleales.</title>
        <authorList>
            <person name="Suzuki S."/>
            <person name="Yamaguchi H."/>
            <person name="Nakajima N."/>
            <person name="Kawachi M."/>
        </authorList>
    </citation>
    <scope>NUCLEOTIDE SEQUENCE [LARGE SCALE GENOMIC DNA]</scope>
    <source>
        <strain evidence="12 13">NIES-35</strain>
    </source>
</reference>
<evidence type="ECO:0000256" key="4">
    <source>
        <dbReference type="ARBA" id="ARBA00022617"/>
    </source>
</evidence>
<proteinExistence type="inferred from homology"/>
<dbReference type="Proteomes" id="UP000247498">
    <property type="component" value="Unassembled WGS sequence"/>
</dbReference>
<dbReference type="GO" id="GO:0042744">
    <property type="term" value="P:hydrogen peroxide catabolic process"/>
    <property type="evidence" value="ECO:0007669"/>
    <property type="project" value="UniProtKB-KW"/>
</dbReference>
<evidence type="ECO:0000256" key="10">
    <source>
        <dbReference type="SAM" id="SignalP"/>
    </source>
</evidence>
<dbReference type="PANTHER" id="PTHR30555">
    <property type="entry name" value="HYDROPEROXIDASE I, BIFUNCTIONAL CATALASE-PEROXIDASE"/>
    <property type="match status" value="1"/>
</dbReference>
<keyword evidence="6" id="KW-0560">Oxidoreductase</keyword>
<keyword evidence="5" id="KW-0479">Metal-binding</keyword>
<evidence type="ECO:0000313" key="13">
    <source>
        <dbReference type="Proteomes" id="UP000247498"/>
    </source>
</evidence>
<organism evidence="12 13">
    <name type="scientific">Raphidocelis subcapitata</name>
    <dbReference type="NCBI Taxonomy" id="307507"/>
    <lineage>
        <taxon>Eukaryota</taxon>
        <taxon>Viridiplantae</taxon>
        <taxon>Chlorophyta</taxon>
        <taxon>core chlorophytes</taxon>
        <taxon>Chlorophyceae</taxon>
        <taxon>CS clade</taxon>
        <taxon>Sphaeropleales</taxon>
        <taxon>Selenastraceae</taxon>
        <taxon>Raphidocelis</taxon>
    </lineage>
</organism>
<comment type="similarity">
    <text evidence="2">Belongs to the peroxidase family. Ascorbate peroxidase subfamily.</text>
</comment>
<dbReference type="InterPro" id="IPR019793">
    <property type="entry name" value="Peroxidases_heam-ligand_BS"/>
</dbReference>
<name>A0A2V0NR58_9CHLO</name>
<dbReference type="Pfam" id="PF00141">
    <property type="entry name" value="peroxidase"/>
    <property type="match status" value="2"/>
</dbReference>
<sequence>MTLSPRRRTARALACLIVIAAATAAETLAACPMAGMGAGAGGDDPLARPAARELLEADAAPKPAPFDPAKVEALDVAAVKADLTKLMTDSQAFWPADKGNYGGLFIRLAWHCNGSYRTWDGRGGCDGARQRFMPELAWPDNTNLDKARRLLEPIKNKYGGALSWGDLIVLAGDTAIESMGGPKIGFCLGRVDDADGTDSLELGPTPEQRLVAPCKAGDGNCEQPLGQTTMGLIYVNPEGVLGEPVPEKSVPHIRGTFARMGMNDLETVALIGGGHSFGKVHGACPAGAGPGPDEDPKNPWPGLCGTGPEKGKGPNTFTSGFEGPWTSTPTSWNNEYFTNLLEFGWEKHKGPGDHFQWRPVHKAGRSNATHGEPPAVMMLTTDVALLHDPVYKELSEKFAADPDALTTEFGRAWYKLMTRDMGPRTRCLAADKWTPPAQPWQMPLPDPPATLPDFAAVKADILKSMHTQAKALPADAGADGRPSYAALLSHLAWQCASTFRRTDYQGGCNGARIMLAPQKSWPENKGMTELRAVLQPIKSKYPNLSWADLIVLAGTAANEAAAGAAGAGAFPFCGGRTDADDGSLTDVLAPRKYINESVAIKDVAKVRGLPLNQAVALMGAMRSPSQAKRMGYSGAWSGATGVLDNAYFKTLLAEDWQKGKSAAGKEEWAAKGKPGVFATAADVAVATDPELKAIAQGYAADNAKFLADFSKAWTYMMNADRFKGPRGSACAGAGAAAI</sequence>
<dbReference type="AlphaFoldDB" id="A0A2V0NR58"/>
<protein>
    <submittedName>
        <fullName evidence="12">Catalase peroxidase</fullName>
    </submittedName>
</protein>
<dbReference type="STRING" id="307507.A0A2V0NR58"/>
<evidence type="ECO:0000256" key="6">
    <source>
        <dbReference type="ARBA" id="ARBA00023002"/>
    </source>
</evidence>
<evidence type="ECO:0000256" key="7">
    <source>
        <dbReference type="ARBA" id="ARBA00023004"/>
    </source>
</evidence>
<gene>
    <name evidence="12" type="ORF">Rsub_03257</name>
</gene>
<dbReference type="Gene3D" id="1.10.520.10">
    <property type="match status" value="2"/>
</dbReference>
<evidence type="ECO:0000256" key="5">
    <source>
        <dbReference type="ARBA" id="ARBA00022723"/>
    </source>
</evidence>
<dbReference type="InParanoid" id="A0A2V0NR58"/>